<proteinExistence type="predicted"/>
<dbReference type="AlphaFoldDB" id="A0A565CH86"/>
<dbReference type="Proteomes" id="UP000489600">
    <property type="component" value="Unassembled WGS sequence"/>
</dbReference>
<dbReference type="SMART" id="SM00256">
    <property type="entry name" value="FBOX"/>
    <property type="match status" value="1"/>
</dbReference>
<name>A0A565CH86_9BRAS</name>
<dbReference type="InterPro" id="IPR015915">
    <property type="entry name" value="Kelch-typ_b-propeller"/>
</dbReference>
<gene>
    <name evidence="3" type="ORF">ANE_LOCUS23449</name>
</gene>
<dbReference type="InterPro" id="IPR050354">
    <property type="entry name" value="F-box/kelch-repeat_ARATH"/>
</dbReference>
<accession>A0A565CH86</accession>
<dbReference type="PANTHER" id="PTHR24414">
    <property type="entry name" value="F-BOX/KELCH-REPEAT PROTEIN SKIP4"/>
    <property type="match status" value="1"/>
</dbReference>
<organism evidence="3 4">
    <name type="scientific">Arabis nemorensis</name>
    <dbReference type="NCBI Taxonomy" id="586526"/>
    <lineage>
        <taxon>Eukaryota</taxon>
        <taxon>Viridiplantae</taxon>
        <taxon>Streptophyta</taxon>
        <taxon>Embryophyta</taxon>
        <taxon>Tracheophyta</taxon>
        <taxon>Spermatophyta</taxon>
        <taxon>Magnoliopsida</taxon>
        <taxon>eudicotyledons</taxon>
        <taxon>Gunneridae</taxon>
        <taxon>Pentapetalae</taxon>
        <taxon>rosids</taxon>
        <taxon>malvids</taxon>
        <taxon>Brassicales</taxon>
        <taxon>Brassicaceae</taxon>
        <taxon>Arabideae</taxon>
        <taxon>Arabis</taxon>
    </lineage>
</organism>
<dbReference type="PANTHER" id="PTHR24414:SF196">
    <property type="entry name" value="BNACNNG12250D PROTEIN"/>
    <property type="match status" value="1"/>
</dbReference>
<dbReference type="CDD" id="cd22152">
    <property type="entry name" value="F-box_AtAFR-like"/>
    <property type="match status" value="1"/>
</dbReference>
<comment type="caution">
    <text evidence="3">The sequence shown here is derived from an EMBL/GenBank/DDBJ whole genome shotgun (WGS) entry which is preliminary data.</text>
</comment>
<dbReference type="InterPro" id="IPR006652">
    <property type="entry name" value="Kelch_1"/>
</dbReference>
<protein>
    <recommendedName>
        <fullName evidence="2">F-box domain-containing protein</fullName>
    </recommendedName>
</protein>
<feature type="domain" description="F-box" evidence="2">
    <location>
        <begin position="20"/>
        <end position="66"/>
    </location>
</feature>
<dbReference type="SUPFAM" id="SSF81383">
    <property type="entry name" value="F-box domain"/>
    <property type="match status" value="1"/>
</dbReference>
<dbReference type="OrthoDB" id="1112854at2759"/>
<evidence type="ECO:0000256" key="1">
    <source>
        <dbReference type="SAM" id="MobiDB-lite"/>
    </source>
</evidence>
<dbReference type="SMART" id="SM00612">
    <property type="entry name" value="Kelch"/>
    <property type="match status" value="1"/>
</dbReference>
<reference evidence="3" key="1">
    <citation type="submission" date="2019-07" db="EMBL/GenBank/DDBJ databases">
        <authorList>
            <person name="Dittberner H."/>
        </authorList>
    </citation>
    <scope>NUCLEOTIDE SEQUENCE [LARGE SCALE GENOMIC DNA]</scope>
</reference>
<sequence>MTTEERKKSSASPSTNPPPPTSFSSLPNDLVLNILARISIIHRPTLSLVSKSFRSLIASPDHYATRSLIGKTEDSLYVCLDLNTLPRWFTLAPTPKQHKLIPIPLFNYQHPRYSTVVSIGSEIYVIGGFLKGKRSRRMLVLDCQSHQWSRLPKMRVPRQTPAAEVINGKIYVIGGCGDEHENIEHCGEVYDANLGAIIANNTR</sequence>
<evidence type="ECO:0000313" key="4">
    <source>
        <dbReference type="Proteomes" id="UP000489600"/>
    </source>
</evidence>
<dbReference type="Gene3D" id="2.120.10.80">
    <property type="entry name" value="Kelch-type beta propeller"/>
    <property type="match status" value="1"/>
</dbReference>
<dbReference type="InterPro" id="IPR001810">
    <property type="entry name" value="F-box_dom"/>
</dbReference>
<dbReference type="Gene3D" id="1.20.1280.50">
    <property type="match status" value="1"/>
</dbReference>
<evidence type="ECO:0000313" key="3">
    <source>
        <dbReference type="EMBL" id="VVB13005.1"/>
    </source>
</evidence>
<dbReference type="PROSITE" id="PS50181">
    <property type="entry name" value="FBOX"/>
    <property type="match status" value="1"/>
</dbReference>
<dbReference type="InterPro" id="IPR036047">
    <property type="entry name" value="F-box-like_dom_sf"/>
</dbReference>
<dbReference type="Pfam" id="PF00646">
    <property type="entry name" value="F-box"/>
    <property type="match status" value="1"/>
</dbReference>
<keyword evidence="4" id="KW-1185">Reference proteome</keyword>
<dbReference type="SUPFAM" id="SSF117281">
    <property type="entry name" value="Kelch motif"/>
    <property type="match status" value="1"/>
</dbReference>
<dbReference type="InterPro" id="IPR057499">
    <property type="entry name" value="Kelch_FKB95"/>
</dbReference>
<dbReference type="EMBL" id="CABITT030000008">
    <property type="protein sequence ID" value="VVB13005.1"/>
    <property type="molecule type" value="Genomic_DNA"/>
</dbReference>
<feature type="region of interest" description="Disordered" evidence="1">
    <location>
        <begin position="1"/>
        <end position="24"/>
    </location>
</feature>
<dbReference type="Pfam" id="PF25210">
    <property type="entry name" value="Kelch_FKB95"/>
    <property type="match status" value="1"/>
</dbReference>
<evidence type="ECO:0000259" key="2">
    <source>
        <dbReference type="PROSITE" id="PS50181"/>
    </source>
</evidence>